<dbReference type="OrthoDB" id="10059875at2759"/>
<reference evidence="2" key="1">
    <citation type="journal article" date="2020" name="Stud. Mycol.">
        <title>101 Dothideomycetes genomes: a test case for predicting lifestyles and emergence of pathogens.</title>
        <authorList>
            <person name="Haridas S."/>
            <person name="Albert R."/>
            <person name="Binder M."/>
            <person name="Bloem J."/>
            <person name="Labutti K."/>
            <person name="Salamov A."/>
            <person name="Andreopoulos B."/>
            <person name="Baker S."/>
            <person name="Barry K."/>
            <person name="Bills G."/>
            <person name="Bluhm B."/>
            <person name="Cannon C."/>
            <person name="Castanera R."/>
            <person name="Culley D."/>
            <person name="Daum C."/>
            <person name="Ezra D."/>
            <person name="Gonzalez J."/>
            <person name="Henrissat B."/>
            <person name="Kuo A."/>
            <person name="Liang C."/>
            <person name="Lipzen A."/>
            <person name="Lutzoni F."/>
            <person name="Magnuson J."/>
            <person name="Mondo S."/>
            <person name="Nolan M."/>
            <person name="Ohm R."/>
            <person name="Pangilinan J."/>
            <person name="Park H.-J."/>
            <person name="Ramirez L."/>
            <person name="Alfaro M."/>
            <person name="Sun H."/>
            <person name="Tritt A."/>
            <person name="Yoshinaga Y."/>
            <person name="Zwiers L.-H."/>
            <person name="Turgeon B."/>
            <person name="Goodwin S."/>
            <person name="Spatafora J."/>
            <person name="Crous P."/>
            <person name="Grigoriev I."/>
        </authorList>
    </citation>
    <scope>NUCLEOTIDE SEQUENCE</scope>
    <source>
        <strain evidence="2">ATCC 74209</strain>
    </source>
</reference>
<feature type="domain" description="Tryptophan synthase beta chain-like PALP" evidence="1">
    <location>
        <begin position="31"/>
        <end position="346"/>
    </location>
</feature>
<dbReference type="Gene3D" id="3.40.50.1100">
    <property type="match status" value="2"/>
</dbReference>
<accession>A0A9P4JNW2</accession>
<dbReference type="PANTHER" id="PTHR42937">
    <property type="match status" value="1"/>
</dbReference>
<dbReference type="InterPro" id="IPR036052">
    <property type="entry name" value="TrpB-like_PALP_sf"/>
</dbReference>
<organism evidence="2 3">
    <name type="scientific">Delitschia confertaspora ATCC 74209</name>
    <dbReference type="NCBI Taxonomy" id="1513339"/>
    <lineage>
        <taxon>Eukaryota</taxon>
        <taxon>Fungi</taxon>
        <taxon>Dikarya</taxon>
        <taxon>Ascomycota</taxon>
        <taxon>Pezizomycotina</taxon>
        <taxon>Dothideomycetes</taxon>
        <taxon>Pleosporomycetidae</taxon>
        <taxon>Pleosporales</taxon>
        <taxon>Delitschiaceae</taxon>
        <taxon>Delitschia</taxon>
    </lineage>
</organism>
<dbReference type="Proteomes" id="UP000799536">
    <property type="component" value="Unassembled WGS sequence"/>
</dbReference>
<evidence type="ECO:0000259" key="1">
    <source>
        <dbReference type="Pfam" id="PF00291"/>
    </source>
</evidence>
<dbReference type="PANTHER" id="PTHR42937:SF1">
    <property type="entry name" value="DIAMINOPROPIONATE AMMONIA-LYASE"/>
    <property type="match status" value="1"/>
</dbReference>
<dbReference type="EMBL" id="ML993966">
    <property type="protein sequence ID" value="KAF2201674.1"/>
    <property type="molecule type" value="Genomic_DNA"/>
</dbReference>
<sequence length="360" mass="38636">MFFNSSASTYTSPTTLPNPEVLQFHQRLPDYSITPLTPLPELAKQLGLGHVFVKDESSRLGLPAFKILGASWAIYKAIAQKCNLPLDSSLEALGLSAKQHNIKLVTCTEGNWGRATARMAKYLSIPAIVFVPSFMDSATQHKISSEGAKVVVVKGDYDDSIRAAREESERGNGLLVMDTSWPGYTEIPQWVVEGYSTLLLETDHQLAELGKEATHTIAAVGVGSWAHAVCQHYKSEASRAIVVTVEPETAASLKTSLETGGITAISTSPTIMNGMCCGTVSHTAWEVLKKGVDVAVTVTDVECHGDVRYLHAVGVKVGPCGAATLSALRKLCKEGKLGLNEDSAVVLYSTEGERDYVVPT</sequence>
<dbReference type="NCBIfam" id="NF006058">
    <property type="entry name" value="PRK08206.1"/>
    <property type="match status" value="1"/>
</dbReference>
<evidence type="ECO:0000313" key="2">
    <source>
        <dbReference type="EMBL" id="KAF2201674.1"/>
    </source>
</evidence>
<dbReference type="Pfam" id="PF00291">
    <property type="entry name" value="PALP"/>
    <property type="match status" value="1"/>
</dbReference>
<dbReference type="InterPro" id="IPR001926">
    <property type="entry name" value="TrpB-like_PALP"/>
</dbReference>
<proteinExistence type="predicted"/>
<dbReference type="CDD" id="cd00640">
    <property type="entry name" value="Trp-synth-beta_II"/>
    <property type="match status" value="1"/>
</dbReference>
<protein>
    <submittedName>
        <fullName evidence="2">Tryptophan synthase beta subunit-like PLP-dependent enzyme</fullName>
    </submittedName>
</protein>
<dbReference type="SUPFAM" id="SSF53686">
    <property type="entry name" value="Tryptophan synthase beta subunit-like PLP-dependent enzymes"/>
    <property type="match status" value="1"/>
</dbReference>
<dbReference type="AlphaFoldDB" id="A0A9P4JNW2"/>
<evidence type="ECO:0000313" key="3">
    <source>
        <dbReference type="Proteomes" id="UP000799536"/>
    </source>
</evidence>
<gene>
    <name evidence="2" type="ORF">GQ43DRAFT_455613</name>
</gene>
<keyword evidence="3" id="KW-1185">Reference proteome</keyword>
<comment type="caution">
    <text evidence="2">The sequence shown here is derived from an EMBL/GenBank/DDBJ whole genome shotgun (WGS) entry which is preliminary data.</text>
</comment>
<name>A0A9P4JNW2_9PLEO</name>